<protein>
    <submittedName>
        <fullName evidence="3">Uncharacterized protein</fullName>
    </submittedName>
</protein>
<sequence length="768" mass="85474">MTCNPISYHLIRCTAMLFHRVFDVFLNEKLRDCQKSLFGLMSTITAMLFKVSQNGSDYSLSGLRKVVAYVLLVLQLLVFAVVLCPLAALYLFGLLITTGLSLWRLIQRDYGKMDNDAAKNLELALNMLYSLALIQGVLFFYYSALRISGRRLANIIAGIYGFEEDDADGRAAVMDYMRQTRNNCQKDPSSVRGRNLVTFAVELMKPESSLSSGDYLSGARILDKLLSQEKLSEQHALIRQLVGSSASSTMLMEKLLQRLHYTCPLDHDVRVLAARIVAHLAGEITLTRFPQGIRCICSLLDMTTTTQGQKQDDHDDSAQSDHYKELMVQGLDILYKLVAVEDNCRIIINTTEGQHLLSKAMAPVSANLLHRIDHEAWSDIVQRSLQLMSRLVAAPGETGDKLRSQVLNNSDAISTMNKILNCEECTKKKLYILAIKILTKLPMAVESTSSMSTNRKEKFISLMVAIFTDETKDTSMRQMAGEALAVLSDQSESNATIIFKARDNIVNDLTVILLDVSLSNNRGYRKSAAEILEHLYIRYKENDAYLKNLTEAMKDVLPKVLTEIFLLSWTQKEKGTNKMKSPARNADIERQGCGSSHDNADVNEQTENVKEKKVDRKLYAALLSLSVTIFGKLITNHKDLDQLADKIAPGDTAFSFAGKLKEVVEGNSKQATANCLRILKITTRMIISLINLEAGRGEADMDSLMQSLSKASKNMLHLEGFMIFSSSQHGASTGRANILASLVKKAQVQILEKAQNLSTTPVVSMETS</sequence>
<keyword evidence="4" id="KW-1185">Reference proteome</keyword>
<keyword evidence="2" id="KW-0812">Transmembrane</keyword>
<accession>A0A8J5RGX2</accession>
<comment type="caution">
    <text evidence="3">The sequence shown here is derived from an EMBL/GenBank/DDBJ whole genome shotgun (WGS) entry which is preliminary data.</text>
</comment>
<dbReference type="OrthoDB" id="694583at2759"/>
<keyword evidence="2" id="KW-1133">Transmembrane helix</keyword>
<dbReference type="PANTHER" id="PTHR33115:SF22">
    <property type="entry name" value="OS12G0449900 PROTEIN"/>
    <property type="match status" value="1"/>
</dbReference>
<proteinExistence type="predicted"/>
<keyword evidence="2" id="KW-0472">Membrane</keyword>
<dbReference type="AlphaFoldDB" id="A0A8J5RGX2"/>
<evidence type="ECO:0000313" key="4">
    <source>
        <dbReference type="Proteomes" id="UP000729402"/>
    </source>
</evidence>
<organism evidence="3 4">
    <name type="scientific">Zizania palustris</name>
    <name type="common">Northern wild rice</name>
    <dbReference type="NCBI Taxonomy" id="103762"/>
    <lineage>
        <taxon>Eukaryota</taxon>
        <taxon>Viridiplantae</taxon>
        <taxon>Streptophyta</taxon>
        <taxon>Embryophyta</taxon>
        <taxon>Tracheophyta</taxon>
        <taxon>Spermatophyta</taxon>
        <taxon>Magnoliopsida</taxon>
        <taxon>Liliopsida</taxon>
        <taxon>Poales</taxon>
        <taxon>Poaceae</taxon>
        <taxon>BOP clade</taxon>
        <taxon>Oryzoideae</taxon>
        <taxon>Oryzeae</taxon>
        <taxon>Zizaniinae</taxon>
        <taxon>Zizania</taxon>
    </lineage>
</organism>
<feature type="transmembrane region" description="Helical" evidence="2">
    <location>
        <begin position="123"/>
        <end position="142"/>
    </location>
</feature>
<feature type="compositionally biased region" description="Polar residues" evidence="1">
    <location>
        <begin position="593"/>
        <end position="606"/>
    </location>
</feature>
<reference evidence="3" key="2">
    <citation type="submission" date="2021-02" db="EMBL/GenBank/DDBJ databases">
        <authorList>
            <person name="Kimball J.A."/>
            <person name="Haas M.W."/>
            <person name="Macchietto M."/>
            <person name="Kono T."/>
            <person name="Duquette J."/>
            <person name="Shao M."/>
        </authorList>
    </citation>
    <scope>NUCLEOTIDE SEQUENCE</scope>
    <source>
        <tissue evidence="3">Fresh leaf tissue</tissue>
    </source>
</reference>
<dbReference type="Proteomes" id="UP000729402">
    <property type="component" value="Unassembled WGS sequence"/>
</dbReference>
<name>A0A8J5RGX2_ZIZPA</name>
<evidence type="ECO:0000313" key="3">
    <source>
        <dbReference type="EMBL" id="KAG8048913.1"/>
    </source>
</evidence>
<dbReference type="PANTHER" id="PTHR33115">
    <property type="entry name" value="ARM REPEAT SUPERFAMILY PROTEIN"/>
    <property type="match status" value="1"/>
</dbReference>
<evidence type="ECO:0000256" key="1">
    <source>
        <dbReference type="SAM" id="MobiDB-lite"/>
    </source>
</evidence>
<reference evidence="3" key="1">
    <citation type="journal article" date="2021" name="bioRxiv">
        <title>Whole Genome Assembly and Annotation of Northern Wild Rice, Zizania palustris L., Supports a Whole Genome Duplication in the Zizania Genus.</title>
        <authorList>
            <person name="Haas M."/>
            <person name="Kono T."/>
            <person name="Macchietto M."/>
            <person name="Millas R."/>
            <person name="McGilp L."/>
            <person name="Shao M."/>
            <person name="Duquette J."/>
            <person name="Hirsch C.N."/>
            <person name="Kimball J."/>
        </authorList>
    </citation>
    <scope>NUCLEOTIDE SEQUENCE</scope>
    <source>
        <tissue evidence="3">Fresh leaf tissue</tissue>
    </source>
</reference>
<feature type="region of interest" description="Disordered" evidence="1">
    <location>
        <begin position="577"/>
        <end position="608"/>
    </location>
</feature>
<evidence type="ECO:0000256" key="2">
    <source>
        <dbReference type="SAM" id="Phobius"/>
    </source>
</evidence>
<dbReference type="EMBL" id="JAAALK010000289">
    <property type="protein sequence ID" value="KAG8048913.1"/>
    <property type="molecule type" value="Genomic_DNA"/>
</dbReference>
<feature type="transmembrane region" description="Helical" evidence="2">
    <location>
        <begin position="73"/>
        <end position="103"/>
    </location>
</feature>
<gene>
    <name evidence="3" type="ORF">GUJ93_ZPchr0009g628</name>
</gene>